<sequence length="108" mass="12542">MVDVEKRVALQRLLRKIEDFENNIENFQDQEFLLRIIDQAQEEIEATDHLLAKVKAIEFLDNAKLLTQAYAENAMKNVDELIDITNKVYVTIDAYMNLPLSKKDNSLS</sequence>
<reference evidence="2" key="1">
    <citation type="submission" date="2023-05" db="EMBL/GenBank/DDBJ databases">
        <authorList>
            <person name="Zhang X."/>
        </authorList>
    </citation>
    <scope>NUCLEOTIDE SEQUENCE</scope>
    <source>
        <strain evidence="2">BD1B2-1</strain>
    </source>
</reference>
<evidence type="ECO:0000256" key="1">
    <source>
        <dbReference type="SAM" id="Coils"/>
    </source>
</evidence>
<name>A0AAE3R1K7_9BACT</name>
<organism evidence="2 3">
    <name type="scientific">Xanthocytophaga agilis</name>
    <dbReference type="NCBI Taxonomy" id="3048010"/>
    <lineage>
        <taxon>Bacteria</taxon>
        <taxon>Pseudomonadati</taxon>
        <taxon>Bacteroidota</taxon>
        <taxon>Cytophagia</taxon>
        <taxon>Cytophagales</taxon>
        <taxon>Rhodocytophagaceae</taxon>
        <taxon>Xanthocytophaga</taxon>
    </lineage>
</organism>
<protein>
    <submittedName>
        <fullName evidence="2">Uncharacterized protein</fullName>
    </submittedName>
</protein>
<gene>
    <name evidence="2" type="ORF">QNI22_15750</name>
</gene>
<proteinExistence type="predicted"/>
<dbReference type="Proteomes" id="UP001232063">
    <property type="component" value="Unassembled WGS sequence"/>
</dbReference>
<evidence type="ECO:0000313" key="2">
    <source>
        <dbReference type="EMBL" id="MDJ1502121.1"/>
    </source>
</evidence>
<accession>A0AAE3R1K7</accession>
<feature type="coiled-coil region" evidence="1">
    <location>
        <begin position="10"/>
        <end position="57"/>
    </location>
</feature>
<evidence type="ECO:0000313" key="3">
    <source>
        <dbReference type="Proteomes" id="UP001232063"/>
    </source>
</evidence>
<dbReference type="AlphaFoldDB" id="A0AAE3R1K7"/>
<dbReference type="EMBL" id="JASJOU010000004">
    <property type="protein sequence ID" value="MDJ1502121.1"/>
    <property type="molecule type" value="Genomic_DNA"/>
</dbReference>
<keyword evidence="1" id="KW-0175">Coiled coil</keyword>
<keyword evidence="3" id="KW-1185">Reference proteome</keyword>
<dbReference type="RefSeq" id="WP_314511985.1">
    <property type="nucleotide sequence ID" value="NZ_JASJOU010000004.1"/>
</dbReference>
<comment type="caution">
    <text evidence="2">The sequence shown here is derived from an EMBL/GenBank/DDBJ whole genome shotgun (WGS) entry which is preliminary data.</text>
</comment>